<gene>
    <name evidence="1" type="ORF">RPERSI_LOCUS12174</name>
</gene>
<evidence type="ECO:0000313" key="1">
    <source>
        <dbReference type="EMBL" id="CAG8731169.1"/>
    </source>
</evidence>
<reference evidence="1" key="1">
    <citation type="submission" date="2021-06" db="EMBL/GenBank/DDBJ databases">
        <authorList>
            <person name="Kallberg Y."/>
            <person name="Tangrot J."/>
            <person name="Rosling A."/>
        </authorList>
    </citation>
    <scope>NUCLEOTIDE SEQUENCE</scope>
    <source>
        <strain evidence="1">MA461A</strain>
    </source>
</reference>
<dbReference type="Proteomes" id="UP000789920">
    <property type="component" value="Unassembled WGS sequence"/>
</dbReference>
<proteinExistence type="predicted"/>
<dbReference type="EMBL" id="CAJVQC010025819">
    <property type="protein sequence ID" value="CAG8731169.1"/>
    <property type="molecule type" value="Genomic_DNA"/>
</dbReference>
<organism evidence="1 2">
    <name type="scientific">Racocetra persica</name>
    <dbReference type="NCBI Taxonomy" id="160502"/>
    <lineage>
        <taxon>Eukaryota</taxon>
        <taxon>Fungi</taxon>
        <taxon>Fungi incertae sedis</taxon>
        <taxon>Mucoromycota</taxon>
        <taxon>Glomeromycotina</taxon>
        <taxon>Glomeromycetes</taxon>
        <taxon>Diversisporales</taxon>
        <taxon>Gigasporaceae</taxon>
        <taxon>Racocetra</taxon>
    </lineage>
</organism>
<name>A0ACA9Q339_9GLOM</name>
<feature type="non-terminal residue" evidence="1">
    <location>
        <position position="1"/>
    </location>
</feature>
<sequence>VAPSPNKKRPFEDEETETQNDGLKKRKASFYELQMHNINQAHKLIIN</sequence>
<evidence type="ECO:0000313" key="2">
    <source>
        <dbReference type="Proteomes" id="UP000789920"/>
    </source>
</evidence>
<keyword evidence="2" id="KW-1185">Reference proteome</keyword>
<accession>A0ACA9Q339</accession>
<protein>
    <submittedName>
        <fullName evidence="1">32993_t:CDS:1</fullName>
    </submittedName>
</protein>
<comment type="caution">
    <text evidence="1">The sequence shown here is derived from an EMBL/GenBank/DDBJ whole genome shotgun (WGS) entry which is preliminary data.</text>
</comment>